<evidence type="ECO:0000313" key="1">
    <source>
        <dbReference type="EMBL" id="KAI8559695.1"/>
    </source>
</evidence>
<sequence>MPIHNLILYLSLLNLPPLLEAQPNAALCDTIIVKKKTKSQFIPPITARLIVRESTMPCPKVLYITCLVEYPSCKRLMSGSSAEDTPSSSTQPSPTINLTSEYTLAIQTTSYSEIWSRIHPNDPSYEEGHLGEGEALEEHQSLEQILNPSRECVDKALQHARPTTLTHLVSTYFDHSENTSHLCLILHDSVRRARLTYRNLHNLLDVLPLDSDPNFLTQSQCDWAFDIFLKFDRLDNPFPCPDSHNFHDMRHCFSQLNDQLHRRLCKSRSRVRLLRRATTCSTVCLIGTAVGVCITAVAIASHALIVLVAGPLLPAVLPSKITKKEMVHMAQLDAVAKGTYVLHNDLDTIDRLVERLYTAVEGDKFLIRLGLERGNDRHPIHEIAKQLQKNHLNFLSQLMDLEEHICLCFAAINRARSLLLEGIHLHKSHNCN</sequence>
<keyword evidence="2" id="KW-1185">Reference proteome</keyword>
<organism evidence="1 2">
    <name type="scientific">Rhododendron molle</name>
    <name type="common">Chinese azalea</name>
    <name type="synonym">Azalea mollis</name>
    <dbReference type="NCBI Taxonomy" id="49168"/>
    <lineage>
        <taxon>Eukaryota</taxon>
        <taxon>Viridiplantae</taxon>
        <taxon>Streptophyta</taxon>
        <taxon>Embryophyta</taxon>
        <taxon>Tracheophyta</taxon>
        <taxon>Spermatophyta</taxon>
        <taxon>Magnoliopsida</taxon>
        <taxon>eudicotyledons</taxon>
        <taxon>Gunneridae</taxon>
        <taxon>Pentapetalae</taxon>
        <taxon>asterids</taxon>
        <taxon>Ericales</taxon>
        <taxon>Ericaceae</taxon>
        <taxon>Ericoideae</taxon>
        <taxon>Rhodoreae</taxon>
        <taxon>Rhododendron</taxon>
    </lineage>
</organism>
<name>A0ACC0P2L5_RHOML</name>
<reference evidence="1" key="1">
    <citation type="submission" date="2022-02" db="EMBL/GenBank/DDBJ databases">
        <title>Plant Genome Project.</title>
        <authorList>
            <person name="Zhang R.-G."/>
        </authorList>
    </citation>
    <scope>NUCLEOTIDE SEQUENCE</scope>
    <source>
        <strain evidence="1">AT1</strain>
    </source>
</reference>
<dbReference type="EMBL" id="CM046391">
    <property type="protein sequence ID" value="KAI8559695.1"/>
    <property type="molecule type" value="Genomic_DNA"/>
</dbReference>
<protein>
    <submittedName>
        <fullName evidence="1">Uncharacterized protein</fullName>
    </submittedName>
</protein>
<dbReference type="Proteomes" id="UP001062846">
    <property type="component" value="Chromosome 4"/>
</dbReference>
<comment type="caution">
    <text evidence="1">The sequence shown here is derived from an EMBL/GenBank/DDBJ whole genome shotgun (WGS) entry which is preliminary data.</text>
</comment>
<gene>
    <name evidence="1" type="ORF">RHMOL_Rhmol04G0194100</name>
</gene>
<accession>A0ACC0P2L5</accession>
<evidence type="ECO:0000313" key="2">
    <source>
        <dbReference type="Proteomes" id="UP001062846"/>
    </source>
</evidence>
<proteinExistence type="predicted"/>